<proteinExistence type="predicted"/>
<evidence type="ECO:0000256" key="1">
    <source>
        <dbReference type="SAM" id="MobiDB-lite"/>
    </source>
</evidence>
<feature type="domain" description="Retrovirus-related Pol polyprotein from transposon TNT 1-94-like beta-barrel" evidence="2">
    <location>
        <begin position="352"/>
        <end position="429"/>
    </location>
</feature>
<dbReference type="Pfam" id="PF14223">
    <property type="entry name" value="Retrotran_gag_2"/>
    <property type="match status" value="1"/>
</dbReference>
<dbReference type="Proteomes" id="UP000233551">
    <property type="component" value="Unassembled WGS sequence"/>
</dbReference>
<dbReference type="AlphaFoldDB" id="A0A2I0IY94"/>
<feature type="compositionally biased region" description="Basic and acidic residues" evidence="1">
    <location>
        <begin position="21"/>
        <end position="39"/>
    </location>
</feature>
<organism evidence="3 4">
    <name type="scientific">Punica granatum</name>
    <name type="common">Pomegranate</name>
    <dbReference type="NCBI Taxonomy" id="22663"/>
    <lineage>
        <taxon>Eukaryota</taxon>
        <taxon>Viridiplantae</taxon>
        <taxon>Streptophyta</taxon>
        <taxon>Embryophyta</taxon>
        <taxon>Tracheophyta</taxon>
        <taxon>Spermatophyta</taxon>
        <taxon>Magnoliopsida</taxon>
        <taxon>eudicotyledons</taxon>
        <taxon>Gunneridae</taxon>
        <taxon>Pentapetalae</taxon>
        <taxon>rosids</taxon>
        <taxon>malvids</taxon>
        <taxon>Myrtales</taxon>
        <taxon>Lythraceae</taxon>
        <taxon>Punica</taxon>
    </lineage>
</organism>
<dbReference type="Pfam" id="PF22936">
    <property type="entry name" value="Pol_BBD"/>
    <property type="match status" value="1"/>
</dbReference>
<dbReference type="InterPro" id="IPR054722">
    <property type="entry name" value="PolX-like_BBD"/>
</dbReference>
<reference evidence="3 4" key="1">
    <citation type="submission" date="2017-11" db="EMBL/GenBank/DDBJ databases">
        <title>De-novo sequencing of pomegranate (Punica granatum L.) genome.</title>
        <authorList>
            <person name="Akparov Z."/>
            <person name="Amiraslanov A."/>
            <person name="Hajiyeva S."/>
            <person name="Abbasov M."/>
            <person name="Kaur K."/>
            <person name="Hamwieh A."/>
            <person name="Solovyev V."/>
            <person name="Salamov A."/>
            <person name="Braich B."/>
            <person name="Kosarev P."/>
            <person name="Mahmoud A."/>
            <person name="Hajiyev E."/>
            <person name="Babayeva S."/>
            <person name="Izzatullayeva V."/>
            <person name="Mammadov A."/>
            <person name="Mammadov A."/>
            <person name="Sharifova S."/>
            <person name="Ojaghi J."/>
            <person name="Eynullazada K."/>
            <person name="Bayramov B."/>
            <person name="Abdulazimova A."/>
            <person name="Shahmuradov I."/>
        </authorList>
    </citation>
    <scope>NUCLEOTIDE SEQUENCE [LARGE SCALE GENOMIC DNA]</scope>
    <source>
        <strain evidence="4">cv. AG2017</strain>
        <tissue evidence="3">Leaf</tissue>
    </source>
</reference>
<gene>
    <name evidence="3" type="ORF">CRG98_030569</name>
</gene>
<evidence type="ECO:0000259" key="2">
    <source>
        <dbReference type="Pfam" id="PF22936"/>
    </source>
</evidence>
<accession>A0A2I0IY94</accession>
<dbReference type="STRING" id="22663.A0A2I0IY94"/>
<feature type="non-terminal residue" evidence="3">
    <location>
        <position position="489"/>
    </location>
</feature>
<evidence type="ECO:0000313" key="4">
    <source>
        <dbReference type="Proteomes" id="UP000233551"/>
    </source>
</evidence>
<feature type="region of interest" description="Disordered" evidence="1">
    <location>
        <begin position="1"/>
        <end position="96"/>
    </location>
</feature>
<feature type="compositionally biased region" description="Polar residues" evidence="1">
    <location>
        <begin position="40"/>
        <end position="50"/>
    </location>
</feature>
<keyword evidence="4" id="KW-1185">Reference proteome</keyword>
<dbReference type="PANTHER" id="PTHR47592:SF31">
    <property type="entry name" value="ZINC FINGER, CCHC-TYPE-RELATED"/>
    <property type="match status" value="1"/>
</dbReference>
<comment type="caution">
    <text evidence="3">The sequence shown here is derived from an EMBL/GenBank/DDBJ whole genome shotgun (WGS) entry which is preliminary data.</text>
</comment>
<protein>
    <recommendedName>
        <fullName evidence="2">Retrovirus-related Pol polyprotein from transposon TNT 1-94-like beta-barrel domain-containing protein</fullName>
    </recommendedName>
</protein>
<dbReference type="PANTHER" id="PTHR47592">
    <property type="entry name" value="PBF68 PROTEIN"/>
    <property type="match status" value="1"/>
</dbReference>
<name>A0A2I0IY94_PUNGR</name>
<evidence type="ECO:0000313" key="3">
    <source>
        <dbReference type="EMBL" id="PKI48982.1"/>
    </source>
</evidence>
<dbReference type="EMBL" id="PGOL01002298">
    <property type="protein sequence ID" value="PKI48982.1"/>
    <property type="molecule type" value="Genomic_DNA"/>
</dbReference>
<sequence>MESPEENLTGRVGDESDGEEPEWRVGNESDKEEAPRQDRSSLGNGITSTLGDERQATERSWSGESETRDDRRRGATAGKSEAICTDETYRGEASQAPIPDSRLRQRLTLLFYFILVITIRFRIPIPVPVLGPSRMEPEPKLDVTEASRSVELSSDRPEFLFELCRDLYDPIEGDSAKPKDKDDKAWERTNRRTIGLIQQWIDNSSNHHVAQETNAKALWDKLINLYARKTLQNKAFLVKKLIHLRYQNGGDMAVHMSNFQDIVNRLTNLEIILPNELQACLLLGTLLDNWDTLVVALSNSVPNGKLSLATMTDSLFNEKTRKKSSGIFIRSDALITEQRGRSQSKNSSSKHDTGTSFRVTPHRDLFSSYSIGDYGYVKMGNEQSCKIVGIGDICLETELSCKLLLKKVKHISEIHLNLISTSQLDNEGYSNEFSNGRWKLSKGSLIVAWGQKTDTLYRLRARHNSGQVNVAENYPIEIWHRRLGHISEK</sequence>